<dbReference type="Gene3D" id="1.10.8.430">
    <property type="entry name" value="Helical domain of apoptotic protease-activating factors"/>
    <property type="match status" value="1"/>
</dbReference>
<dbReference type="InterPro" id="IPR058922">
    <property type="entry name" value="WHD_DRP"/>
</dbReference>
<feature type="domain" description="R13L1/DRL21-like LRR repeat region" evidence="10">
    <location>
        <begin position="708"/>
        <end position="834"/>
    </location>
</feature>
<evidence type="ECO:0000256" key="4">
    <source>
        <dbReference type="ARBA" id="ARBA00022741"/>
    </source>
</evidence>
<organism evidence="11 12">
    <name type="scientific">Ananas comosus</name>
    <name type="common">Pineapple</name>
    <name type="synonym">Ananas ananas</name>
    <dbReference type="NCBI Taxonomy" id="4615"/>
    <lineage>
        <taxon>Eukaryota</taxon>
        <taxon>Viridiplantae</taxon>
        <taxon>Streptophyta</taxon>
        <taxon>Embryophyta</taxon>
        <taxon>Tracheophyta</taxon>
        <taxon>Spermatophyta</taxon>
        <taxon>Magnoliopsida</taxon>
        <taxon>Liliopsida</taxon>
        <taxon>Poales</taxon>
        <taxon>Bromeliaceae</taxon>
        <taxon>Bromelioideae</taxon>
        <taxon>Ananas</taxon>
    </lineage>
</organism>
<dbReference type="InterPro" id="IPR002182">
    <property type="entry name" value="NB-ARC"/>
</dbReference>
<dbReference type="Pfam" id="PF25019">
    <property type="entry name" value="LRR_R13L1-DRL21"/>
    <property type="match status" value="1"/>
</dbReference>
<feature type="domain" description="Disease resistance N-terminal" evidence="8">
    <location>
        <begin position="17"/>
        <end position="102"/>
    </location>
</feature>
<dbReference type="GO" id="GO:0043531">
    <property type="term" value="F:ADP binding"/>
    <property type="evidence" value="ECO:0007669"/>
    <property type="project" value="InterPro"/>
</dbReference>
<dbReference type="OrthoDB" id="741849at2759"/>
<reference evidence="11" key="1">
    <citation type="journal article" date="2015" name="Nat. Genet.">
        <title>The pineapple genome and the evolution of CAM photosynthesis.</title>
        <authorList>
            <person name="Ming R."/>
            <person name="VanBuren R."/>
            <person name="Wai C.M."/>
            <person name="Tang H."/>
            <person name="Schatz M.C."/>
            <person name="Bowers J.E."/>
            <person name="Lyons E."/>
            <person name="Wang M.L."/>
            <person name="Chen J."/>
            <person name="Biggers E."/>
            <person name="Zhang J."/>
            <person name="Huang L."/>
            <person name="Zhang L."/>
            <person name="Miao W."/>
            <person name="Zhang J."/>
            <person name="Ye Z."/>
            <person name="Miao C."/>
            <person name="Lin Z."/>
            <person name="Wang H."/>
            <person name="Zhou H."/>
            <person name="Yim W.C."/>
            <person name="Priest H.D."/>
            <person name="Zheng C."/>
            <person name="Woodhouse M."/>
            <person name="Edger P.P."/>
            <person name="Guyot R."/>
            <person name="Guo H.B."/>
            <person name="Guo H."/>
            <person name="Zheng G."/>
            <person name="Singh R."/>
            <person name="Sharma A."/>
            <person name="Min X."/>
            <person name="Zheng Y."/>
            <person name="Lee H."/>
            <person name="Gurtowski J."/>
            <person name="Sedlazeck F.J."/>
            <person name="Harkess A."/>
            <person name="McKain M.R."/>
            <person name="Liao Z."/>
            <person name="Fang J."/>
            <person name="Liu J."/>
            <person name="Zhang X."/>
            <person name="Zhang Q."/>
            <person name="Hu W."/>
            <person name="Qin Y."/>
            <person name="Wang K."/>
            <person name="Chen L.Y."/>
            <person name="Shirley N."/>
            <person name="Lin Y.R."/>
            <person name="Liu L.Y."/>
            <person name="Hernandez A.G."/>
            <person name="Wright C.L."/>
            <person name="Bulone V."/>
            <person name="Tuskan G.A."/>
            <person name="Heath K."/>
            <person name="Zee F."/>
            <person name="Moore P.H."/>
            <person name="Sunkar R."/>
            <person name="Leebens-Mack J.H."/>
            <person name="Mockler T."/>
            <person name="Bennetzen J.L."/>
            <person name="Freeling M."/>
            <person name="Sankoff D."/>
            <person name="Paterson A.H."/>
            <person name="Zhu X."/>
            <person name="Yang X."/>
            <person name="Smith J.A."/>
            <person name="Cushman J.C."/>
            <person name="Paull R.E."/>
            <person name="Yu Q."/>
        </authorList>
    </citation>
    <scope>NUCLEOTIDE SEQUENCE [LARGE SCALE GENOMIC DNA]</scope>
    <source>
        <strain evidence="11">cv. F153</strain>
    </source>
</reference>
<dbReference type="GO" id="GO:0002758">
    <property type="term" value="P:innate immune response-activating signaling pathway"/>
    <property type="evidence" value="ECO:0007669"/>
    <property type="project" value="UniProtKB-ARBA"/>
</dbReference>
<evidence type="ECO:0000256" key="1">
    <source>
        <dbReference type="ARBA" id="ARBA00008894"/>
    </source>
</evidence>
<keyword evidence="6" id="KW-0067">ATP-binding</keyword>
<evidence type="ECO:0000256" key="3">
    <source>
        <dbReference type="ARBA" id="ARBA00022737"/>
    </source>
</evidence>
<dbReference type="Pfam" id="PF23559">
    <property type="entry name" value="WHD_DRP"/>
    <property type="match status" value="1"/>
</dbReference>
<dbReference type="Gene3D" id="1.10.10.10">
    <property type="entry name" value="Winged helix-like DNA-binding domain superfamily/Winged helix DNA-binding domain"/>
    <property type="match status" value="1"/>
</dbReference>
<evidence type="ECO:0000259" key="9">
    <source>
        <dbReference type="Pfam" id="PF23559"/>
    </source>
</evidence>
<feature type="domain" description="Disease resistance protein winged helix" evidence="9">
    <location>
        <begin position="460"/>
        <end position="527"/>
    </location>
</feature>
<evidence type="ECO:0000313" key="11">
    <source>
        <dbReference type="Proteomes" id="UP000515123"/>
    </source>
</evidence>
<dbReference type="SUPFAM" id="SSF52058">
    <property type="entry name" value="L domain-like"/>
    <property type="match status" value="2"/>
</dbReference>
<evidence type="ECO:0000256" key="2">
    <source>
        <dbReference type="ARBA" id="ARBA00022614"/>
    </source>
</evidence>
<dbReference type="RefSeq" id="XP_020108953.1">
    <property type="nucleotide sequence ID" value="XM_020253364.1"/>
</dbReference>
<dbReference type="AlphaFoldDB" id="A0A6P5GSX1"/>
<dbReference type="FunFam" id="1.10.10.10:FF:000322">
    <property type="entry name" value="Probable disease resistance protein At1g63360"/>
    <property type="match status" value="1"/>
</dbReference>
<name>A0A6P5GSX1_ANACO</name>
<dbReference type="Gene3D" id="3.80.10.10">
    <property type="entry name" value="Ribonuclease Inhibitor"/>
    <property type="match status" value="2"/>
</dbReference>
<dbReference type="Pfam" id="PF00931">
    <property type="entry name" value="NB-ARC"/>
    <property type="match status" value="1"/>
</dbReference>
<dbReference type="PRINTS" id="PR00364">
    <property type="entry name" value="DISEASERSIST"/>
</dbReference>
<comment type="similarity">
    <text evidence="1">Belongs to the disease resistance NB-LRR family.</text>
</comment>
<keyword evidence="4" id="KW-0547">Nucleotide-binding</keyword>
<keyword evidence="5" id="KW-0611">Plant defense</keyword>
<dbReference type="GO" id="GO:0042742">
    <property type="term" value="P:defense response to bacterium"/>
    <property type="evidence" value="ECO:0007669"/>
    <property type="project" value="UniProtKB-ARBA"/>
</dbReference>
<sequence>MAEFVGMKVSEWFAFYVLDRLVSKVFSYFSGRCDLLKGVEDMLRDVEDRLPRIRAVIDAAEGMPVRDPALAKWIAELKDAAYAADDVVDEFEFRELHDRLHPRGKVGELSSSAHKLLAHFTFSDEDLIKSLKNLVENLDKIYADIGHRELKLDQYCKDKKEATAACRETSSFMLEDKVFGRDKETQMMLDLLLSAGEPADRGGATTCSSAAGSSSGPGLAVLPIVGIGGVGKTTLAQLIYNDPRVAQHFQLRRWVYVSDNFDVKRISKELVHGGIADPRFVDISLDEALVKVTDATRNERFLFVLDDVWDERGIKWKELRSALKFGLKGSVVLVTTQSPVVADLMGTVEPIELKCLEDYDYWELFEHYAFGDQDQLDGSKRKRLQLIGQEISKKLHGLPLAGKVLGTLLQSEQQEGYWRSISESEWWKQELALDSILPSLGLSYQHLTTNQKQCFAYTSIFPRGYEFEKEQLVHMWIAQGFIQFDSDQRTRPEDSGNRMFDELANRHFFFPTMHNKFVMHDLIRDLAVYVSLDECYAVNEWPVKFPATVHHLTLNTDNLDVLRDVPKFQRLRSIIFFREYDSSELDEILEGILKNLKSLRVLDLSHSGIQIKKLPDAICDLSHLRYLDISCTGIRQFPKQFSRLCHLQVLNLQRCRFKKMPEGMNRLINMRHLYAGAETIALIDGIGRLTDLQELEEFRITRKRGHRIEELKGLRNLRRRLVIQNLESVESREEAMAADLKNKEYLNALCLNRKPDVKGQCDLEEQMFEGLEPHYSLKNLTIRHYGGATLPNWLAKKQHLTNLESVYLSNCARCASLPPLGHLPFLKVLHISMMPAVKRIGVEFYGDADQVFPSLEDLSFTDLKEWEEWEEWPHTEGRQFFPRLRLVHIFTCWKLRKVPLHYLSSAVIELRIRGCGDLGGALPRCLQSLTSLIILELSNYPHRTSVCLSNLRHLELLKLGWSEFSLLTGFRSLTSLKDLQIGGCPKVNDFMQTELPYEDPDLRSLSFFSTDDIPFNNVWITLGTARSLRYIILQNCDHLACFKVEQEEWFQKLILLEELSFLACRNLQSLPTSLVTFSSIKKLSIGLCPEIKSLPENGLPASLKELRIWGCPSLKERCVKDQGLDWQLIAHVPFIFIDGETVQIL</sequence>
<evidence type="ECO:0000259" key="10">
    <source>
        <dbReference type="Pfam" id="PF25019"/>
    </source>
</evidence>
<keyword evidence="2" id="KW-0433">Leucine-rich repeat</keyword>
<dbReference type="GeneID" id="109724514"/>
<dbReference type="InterPro" id="IPR032675">
    <property type="entry name" value="LRR_dom_sf"/>
</dbReference>
<proteinExistence type="inferred from homology"/>
<dbReference type="InterPro" id="IPR056789">
    <property type="entry name" value="LRR_R13L1-DRL21"/>
</dbReference>
<dbReference type="GO" id="GO:0005524">
    <property type="term" value="F:ATP binding"/>
    <property type="evidence" value="ECO:0007669"/>
    <property type="project" value="UniProtKB-KW"/>
</dbReference>
<dbReference type="PANTHER" id="PTHR36766:SF40">
    <property type="entry name" value="DISEASE RESISTANCE PROTEIN RGA3"/>
    <property type="match status" value="1"/>
</dbReference>
<evidence type="ECO:0000259" key="7">
    <source>
        <dbReference type="Pfam" id="PF00931"/>
    </source>
</evidence>
<dbReference type="Gene3D" id="1.20.5.4130">
    <property type="match status" value="1"/>
</dbReference>
<dbReference type="Gene3D" id="3.40.50.300">
    <property type="entry name" value="P-loop containing nucleotide triphosphate hydrolases"/>
    <property type="match status" value="1"/>
</dbReference>
<evidence type="ECO:0000256" key="5">
    <source>
        <dbReference type="ARBA" id="ARBA00022821"/>
    </source>
</evidence>
<evidence type="ECO:0000259" key="8">
    <source>
        <dbReference type="Pfam" id="PF18052"/>
    </source>
</evidence>
<dbReference type="PANTHER" id="PTHR36766">
    <property type="entry name" value="PLANT BROAD-SPECTRUM MILDEW RESISTANCE PROTEIN RPW8"/>
    <property type="match status" value="1"/>
</dbReference>
<dbReference type="Proteomes" id="UP000515123">
    <property type="component" value="Linkage group 18"/>
</dbReference>
<gene>
    <name evidence="12" type="primary">LOC109724514</name>
</gene>
<protein>
    <submittedName>
        <fullName evidence="12">Disease resistance protein RGA1 isoform X1</fullName>
    </submittedName>
</protein>
<dbReference type="InterPro" id="IPR036388">
    <property type="entry name" value="WH-like_DNA-bd_sf"/>
</dbReference>
<feature type="domain" description="NB-ARC" evidence="7">
    <location>
        <begin position="219"/>
        <end position="373"/>
    </location>
</feature>
<dbReference type="InterPro" id="IPR042197">
    <property type="entry name" value="Apaf_helical"/>
</dbReference>
<evidence type="ECO:0000256" key="6">
    <source>
        <dbReference type="ARBA" id="ARBA00022840"/>
    </source>
</evidence>
<dbReference type="InterPro" id="IPR027417">
    <property type="entry name" value="P-loop_NTPase"/>
</dbReference>
<evidence type="ECO:0000313" key="12">
    <source>
        <dbReference type="RefSeq" id="XP_020108953.1"/>
    </source>
</evidence>
<accession>A0A6P5GSX1</accession>
<reference evidence="12" key="2">
    <citation type="submission" date="2025-08" db="UniProtKB">
        <authorList>
            <consortium name="RefSeq"/>
        </authorList>
    </citation>
    <scope>IDENTIFICATION</scope>
    <source>
        <tissue evidence="12">Leaf</tissue>
    </source>
</reference>
<dbReference type="SUPFAM" id="SSF52540">
    <property type="entry name" value="P-loop containing nucleoside triphosphate hydrolases"/>
    <property type="match status" value="1"/>
</dbReference>
<dbReference type="GO" id="GO:0009626">
    <property type="term" value="P:plant-type hypersensitive response"/>
    <property type="evidence" value="ECO:0007669"/>
    <property type="project" value="UniProtKB-ARBA"/>
</dbReference>
<dbReference type="InterPro" id="IPR041118">
    <property type="entry name" value="Rx_N"/>
</dbReference>
<keyword evidence="3" id="KW-0677">Repeat</keyword>
<dbReference type="Gramene" id="Aco026509.1.mrna1">
    <property type="protein sequence ID" value="Aco026509.1.mrna1.cds1"/>
    <property type="gene ID" value="Aco026509.1.path1"/>
</dbReference>
<keyword evidence="11" id="KW-1185">Reference proteome</keyword>
<dbReference type="Pfam" id="PF18052">
    <property type="entry name" value="Rx_N"/>
    <property type="match status" value="1"/>
</dbReference>